<name>A0A2K5ER44_AOTNA</name>
<dbReference type="SUPFAM" id="SSF52833">
    <property type="entry name" value="Thioredoxin-like"/>
    <property type="match status" value="1"/>
</dbReference>
<comment type="catalytic activity">
    <reaction evidence="4">
        <text>a hydroperoxide + [thioredoxin]-dithiol = an alcohol + [thioredoxin]-disulfide + H2O</text>
        <dbReference type="Rhea" id="RHEA:62620"/>
        <dbReference type="Rhea" id="RHEA-COMP:10698"/>
        <dbReference type="Rhea" id="RHEA-COMP:10700"/>
        <dbReference type="ChEBI" id="CHEBI:15377"/>
        <dbReference type="ChEBI" id="CHEBI:29950"/>
        <dbReference type="ChEBI" id="CHEBI:30879"/>
        <dbReference type="ChEBI" id="CHEBI:35924"/>
        <dbReference type="ChEBI" id="CHEBI:50058"/>
        <dbReference type="EC" id="1.11.1.24"/>
    </reaction>
</comment>
<dbReference type="GO" id="GO:0005739">
    <property type="term" value="C:mitochondrion"/>
    <property type="evidence" value="ECO:0007669"/>
    <property type="project" value="TreeGrafter"/>
</dbReference>
<reference evidence="5" key="2">
    <citation type="submission" date="2025-09" db="UniProtKB">
        <authorList>
            <consortium name="Ensembl"/>
        </authorList>
    </citation>
    <scope>IDENTIFICATION</scope>
</reference>
<proteinExistence type="inferred from homology"/>
<dbReference type="GeneTree" id="ENSGT00940000153430"/>
<keyword evidence="3" id="KW-0560">Oxidoreductase</keyword>
<dbReference type="Ensembl" id="ENSANAT00000053732.1">
    <property type="protein sequence ID" value="ENSANAP00000035663.1"/>
    <property type="gene ID" value="ENSANAG00000035361.1"/>
</dbReference>
<dbReference type="STRING" id="37293.ENSANAP00000035663"/>
<accession>A0A2K5ER44</accession>
<dbReference type="PANTHER" id="PTHR10681:SF128">
    <property type="entry name" value="THIOREDOXIN-DEPENDENT PEROXIDE REDUCTASE, MITOCHONDRIAL"/>
    <property type="match status" value="1"/>
</dbReference>
<dbReference type="Proteomes" id="UP000233020">
    <property type="component" value="Unplaced"/>
</dbReference>
<evidence type="ECO:0000256" key="3">
    <source>
        <dbReference type="ARBA" id="ARBA00023002"/>
    </source>
</evidence>
<dbReference type="GO" id="GO:0033554">
    <property type="term" value="P:cellular response to stress"/>
    <property type="evidence" value="ECO:0007669"/>
    <property type="project" value="TreeGrafter"/>
</dbReference>
<dbReference type="GO" id="GO:0045454">
    <property type="term" value="P:cell redox homeostasis"/>
    <property type="evidence" value="ECO:0007669"/>
    <property type="project" value="TreeGrafter"/>
</dbReference>
<dbReference type="GO" id="GO:0006979">
    <property type="term" value="P:response to oxidative stress"/>
    <property type="evidence" value="ECO:0007669"/>
    <property type="project" value="TreeGrafter"/>
</dbReference>
<sequence>MAAAVRRLFRASIAQHVSAIPWGISATAVLRPDASGRMSLTNILCSGSHQAKFFSTSSSYHTLAVTQHTSYFKGTAVVNREFKDLKIVAFSDEAKEFHKVVAVSVDSHFSHLAWINTPRKNGGLDYGVLLEGPGLTLRGLFLIDPSGVIKHLSVNNLPVGRSMKETLCLMKALQYIETYGEVCPANGTLDSPAIKPNPAASREPMIQVNQERFQNLVDNASQTLIFINYLETLVKFEF</sequence>
<evidence type="ECO:0000256" key="4">
    <source>
        <dbReference type="ARBA" id="ARBA00049091"/>
    </source>
</evidence>
<organism evidence="5 6">
    <name type="scientific">Aotus nancymaae</name>
    <name type="common">Ma's night monkey</name>
    <dbReference type="NCBI Taxonomy" id="37293"/>
    <lineage>
        <taxon>Eukaryota</taxon>
        <taxon>Metazoa</taxon>
        <taxon>Chordata</taxon>
        <taxon>Craniata</taxon>
        <taxon>Vertebrata</taxon>
        <taxon>Euteleostomi</taxon>
        <taxon>Mammalia</taxon>
        <taxon>Eutheria</taxon>
        <taxon>Euarchontoglires</taxon>
        <taxon>Primates</taxon>
        <taxon>Haplorrhini</taxon>
        <taxon>Platyrrhini</taxon>
        <taxon>Aotidae</taxon>
        <taxon>Aotus</taxon>
    </lineage>
</organism>
<dbReference type="EC" id="1.11.1.24" evidence="2"/>
<dbReference type="GO" id="GO:0005829">
    <property type="term" value="C:cytosol"/>
    <property type="evidence" value="ECO:0007669"/>
    <property type="project" value="TreeGrafter"/>
</dbReference>
<evidence type="ECO:0000256" key="1">
    <source>
        <dbReference type="ARBA" id="ARBA00009796"/>
    </source>
</evidence>
<dbReference type="InterPro" id="IPR050217">
    <property type="entry name" value="Peroxiredoxin"/>
</dbReference>
<evidence type="ECO:0000313" key="5">
    <source>
        <dbReference type="Ensembl" id="ENSANAP00000035663.1"/>
    </source>
</evidence>
<protein>
    <recommendedName>
        <fullName evidence="2">thioredoxin-dependent peroxiredoxin</fullName>
        <ecNumber evidence="2">1.11.1.24</ecNumber>
    </recommendedName>
</protein>
<evidence type="ECO:0000256" key="2">
    <source>
        <dbReference type="ARBA" id="ARBA00013017"/>
    </source>
</evidence>
<dbReference type="InterPro" id="IPR036249">
    <property type="entry name" value="Thioredoxin-like_sf"/>
</dbReference>
<dbReference type="GO" id="GO:0008379">
    <property type="term" value="F:thioredoxin peroxidase activity"/>
    <property type="evidence" value="ECO:0007669"/>
    <property type="project" value="TreeGrafter"/>
</dbReference>
<dbReference type="Gene3D" id="3.40.30.10">
    <property type="entry name" value="Glutaredoxin"/>
    <property type="match status" value="1"/>
</dbReference>
<keyword evidence="6" id="KW-1185">Reference proteome</keyword>
<comment type="similarity">
    <text evidence="1">Belongs to the peroxiredoxin family. AhpC/Prx1 subfamily.</text>
</comment>
<dbReference type="GO" id="GO:0042744">
    <property type="term" value="P:hydrogen peroxide catabolic process"/>
    <property type="evidence" value="ECO:0007669"/>
    <property type="project" value="TreeGrafter"/>
</dbReference>
<reference evidence="5" key="1">
    <citation type="submission" date="2025-08" db="UniProtKB">
        <authorList>
            <consortium name="Ensembl"/>
        </authorList>
    </citation>
    <scope>IDENTIFICATION</scope>
</reference>
<dbReference type="PANTHER" id="PTHR10681">
    <property type="entry name" value="THIOREDOXIN PEROXIDASE"/>
    <property type="match status" value="1"/>
</dbReference>
<dbReference type="AlphaFoldDB" id="A0A2K5ER44"/>
<evidence type="ECO:0000313" key="6">
    <source>
        <dbReference type="Proteomes" id="UP000233020"/>
    </source>
</evidence>